<organism evidence="2 3">
    <name type="scientific">Heterodera trifolii</name>
    <dbReference type="NCBI Taxonomy" id="157864"/>
    <lineage>
        <taxon>Eukaryota</taxon>
        <taxon>Metazoa</taxon>
        <taxon>Ecdysozoa</taxon>
        <taxon>Nematoda</taxon>
        <taxon>Chromadorea</taxon>
        <taxon>Rhabditida</taxon>
        <taxon>Tylenchina</taxon>
        <taxon>Tylenchomorpha</taxon>
        <taxon>Tylenchoidea</taxon>
        <taxon>Heteroderidae</taxon>
        <taxon>Heteroderinae</taxon>
        <taxon>Heterodera</taxon>
    </lineage>
</organism>
<dbReference type="Proteomes" id="UP001620626">
    <property type="component" value="Unassembled WGS sequence"/>
</dbReference>
<comment type="caution">
    <text evidence="2">The sequence shown here is derived from an EMBL/GenBank/DDBJ whole genome shotgun (WGS) entry which is preliminary data.</text>
</comment>
<feature type="compositionally biased region" description="Basic and acidic residues" evidence="1">
    <location>
        <begin position="111"/>
        <end position="126"/>
    </location>
</feature>
<gene>
    <name evidence="2" type="ORF">niasHT_036849</name>
</gene>
<feature type="region of interest" description="Disordered" evidence="1">
    <location>
        <begin position="63"/>
        <end position="90"/>
    </location>
</feature>
<evidence type="ECO:0000313" key="2">
    <source>
        <dbReference type="EMBL" id="KAL3073854.1"/>
    </source>
</evidence>
<accession>A0ABD2I1C2</accession>
<feature type="region of interest" description="Disordered" evidence="1">
    <location>
        <begin position="105"/>
        <end position="126"/>
    </location>
</feature>
<evidence type="ECO:0000313" key="3">
    <source>
        <dbReference type="Proteomes" id="UP001620626"/>
    </source>
</evidence>
<name>A0ABD2I1C2_9BILA</name>
<keyword evidence="3" id="KW-1185">Reference proteome</keyword>
<proteinExistence type="predicted"/>
<dbReference type="AlphaFoldDB" id="A0ABD2I1C2"/>
<protein>
    <submittedName>
        <fullName evidence="2">Uncharacterized protein</fullName>
    </submittedName>
</protein>
<dbReference type="EMBL" id="JBICBT010001307">
    <property type="protein sequence ID" value="KAL3073854.1"/>
    <property type="molecule type" value="Genomic_DNA"/>
</dbReference>
<sequence length="160" mass="17901">MKLYVALKCTQNLYRMGAGGEGERKASRTTANFGHFVEEERRTTDGRTDWQLIRVPPIHSIKLAPMGTEKGGRTEKVQNSQSAEVAKETDKLHWEGVNGGEAAIIKQPKGVGEEERRKRNREKEAEKEAEVAIFGQCCEKCQWLMCHGTDNGRAKGPTND</sequence>
<evidence type="ECO:0000256" key="1">
    <source>
        <dbReference type="SAM" id="MobiDB-lite"/>
    </source>
</evidence>
<reference evidence="2 3" key="1">
    <citation type="submission" date="2024-10" db="EMBL/GenBank/DDBJ databases">
        <authorList>
            <person name="Kim D."/>
        </authorList>
    </citation>
    <scope>NUCLEOTIDE SEQUENCE [LARGE SCALE GENOMIC DNA]</scope>
    <source>
        <strain evidence="2">BH-2024</strain>
    </source>
</reference>